<evidence type="ECO:0000313" key="1">
    <source>
        <dbReference type="EMBL" id="KAI3946775.1"/>
    </source>
</evidence>
<proteinExistence type="predicted"/>
<comment type="caution">
    <text evidence="1">The sequence shown here is derived from an EMBL/GenBank/DDBJ whole genome shotgun (WGS) entry which is preliminary data.</text>
</comment>
<keyword evidence="2" id="KW-1185">Reference proteome</keyword>
<gene>
    <name evidence="1" type="ORF">MKW98_003338</name>
</gene>
<name>A0AAD4TBA2_9MAGN</name>
<organism evidence="1 2">
    <name type="scientific">Papaver atlanticum</name>
    <dbReference type="NCBI Taxonomy" id="357466"/>
    <lineage>
        <taxon>Eukaryota</taxon>
        <taxon>Viridiplantae</taxon>
        <taxon>Streptophyta</taxon>
        <taxon>Embryophyta</taxon>
        <taxon>Tracheophyta</taxon>
        <taxon>Spermatophyta</taxon>
        <taxon>Magnoliopsida</taxon>
        <taxon>Ranunculales</taxon>
        <taxon>Papaveraceae</taxon>
        <taxon>Papaveroideae</taxon>
        <taxon>Papaver</taxon>
    </lineage>
</organism>
<dbReference type="AlphaFoldDB" id="A0AAD4TBA2"/>
<accession>A0AAD4TBA2</accession>
<reference evidence="1" key="1">
    <citation type="submission" date="2022-04" db="EMBL/GenBank/DDBJ databases">
        <title>A functionally conserved STORR gene fusion in Papaver species that diverged 16.8 million years ago.</title>
        <authorList>
            <person name="Catania T."/>
        </authorList>
    </citation>
    <scope>NUCLEOTIDE SEQUENCE</scope>
    <source>
        <strain evidence="1">S-188037</strain>
    </source>
</reference>
<sequence length="76" mass="8640">MLHSYDSSLLSSSHAHEIRLRNKLSSQSSLTRGFETGGNYCSLRYALCLEEMTEIDDARAAKSLWSSWFLPKKTLL</sequence>
<dbReference type="Proteomes" id="UP001202328">
    <property type="component" value="Unassembled WGS sequence"/>
</dbReference>
<evidence type="ECO:0000313" key="2">
    <source>
        <dbReference type="Proteomes" id="UP001202328"/>
    </source>
</evidence>
<dbReference type="EMBL" id="JAJJMB010003633">
    <property type="protein sequence ID" value="KAI3946775.1"/>
    <property type="molecule type" value="Genomic_DNA"/>
</dbReference>
<protein>
    <submittedName>
        <fullName evidence="1">Uncharacterized protein</fullName>
    </submittedName>
</protein>